<evidence type="ECO:0000313" key="2">
    <source>
        <dbReference type="Proteomes" id="UP001234297"/>
    </source>
</evidence>
<organism evidence="1 2">
    <name type="scientific">Persea americana</name>
    <name type="common">Avocado</name>
    <dbReference type="NCBI Taxonomy" id="3435"/>
    <lineage>
        <taxon>Eukaryota</taxon>
        <taxon>Viridiplantae</taxon>
        <taxon>Streptophyta</taxon>
        <taxon>Embryophyta</taxon>
        <taxon>Tracheophyta</taxon>
        <taxon>Spermatophyta</taxon>
        <taxon>Magnoliopsida</taxon>
        <taxon>Magnoliidae</taxon>
        <taxon>Laurales</taxon>
        <taxon>Lauraceae</taxon>
        <taxon>Persea</taxon>
    </lineage>
</organism>
<sequence>MRKKYSILIVAALFFPSLYYIALFSSFFNLESPCKNHCSQNSDLDLLSVKENHQQQQFKFSSPPKLVFPEEIQKTHINESAKEANQQQFNSSSSPAMVFSGEIQENPINESAHRATPTSPAAEKRKAQLKKELPKIIQLNQQTGVFDSRLKKILSEDCEVRFFMTWISPIAKFKSREFLALQSVFKAHPSGCVAILSTSMDSKQGRVLLKPFTDRGYRVAAISPDFNFVLKDTPAESWFNEVKKGNVDPGTIPFPQNLSNLLRLAVLYKYGGVYLDTDVLVLKKFSDLKNTMGAQSVDGNGNWNRLNNAVLVFDKKHPLIFEFLKEFSLTFNGSKWGYNGPSMVSRVVERAKARLQDYNFTILPPRAFYPVDWIKIKVLFRRPENRAGLKWVAEKVNQLSRGETYALHLWNKVSRSLEIEHGSIVERLASSQCLLCN</sequence>
<protein>
    <submittedName>
        <fullName evidence="1">Uncharacterized protein</fullName>
    </submittedName>
</protein>
<accession>A0ACC2KBI6</accession>
<gene>
    <name evidence="1" type="ORF">MRB53_014518</name>
</gene>
<name>A0ACC2KBI6_PERAE</name>
<reference evidence="1 2" key="1">
    <citation type="journal article" date="2022" name="Hortic Res">
        <title>A haplotype resolved chromosomal level avocado genome allows analysis of novel avocado genes.</title>
        <authorList>
            <person name="Nath O."/>
            <person name="Fletcher S.J."/>
            <person name="Hayward A."/>
            <person name="Shaw L.M."/>
            <person name="Masouleh A.K."/>
            <person name="Furtado A."/>
            <person name="Henry R.J."/>
            <person name="Mitter N."/>
        </authorList>
    </citation>
    <scope>NUCLEOTIDE SEQUENCE [LARGE SCALE GENOMIC DNA]</scope>
    <source>
        <strain evidence="2">cv. Hass</strain>
    </source>
</reference>
<dbReference type="Proteomes" id="UP001234297">
    <property type="component" value="Chromosome 4"/>
</dbReference>
<dbReference type="EMBL" id="CM056812">
    <property type="protein sequence ID" value="KAJ8618332.1"/>
    <property type="molecule type" value="Genomic_DNA"/>
</dbReference>
<keyword evidence="2" id="KW-1185">Reference proteome</keyword>
<comment type="caution">
    <text evidence="1">The sequence shown here is derived from an EMBL/GenBank/DDBJ whole genome shotgun (WGS) entry which is preliminary data.</text>
</comment>
<evidence type="ECO:0000313" key="1">
    <source>
        <dbReference type="EMBL" id="KAJ8618332.1"/>
    </source>
</evidence>
<proteinExistence type="predicted"/>